<dbReference type="GO" id="GO:0043111">
    <property type="term" value="P:replication fork arrest"/>
    <property type="evidence" value="ECO:0007669"/>
    <property type="project" value="TreeGrafter"/>
</dbReference>
<dbReference type="OrthoDB" id="6375855at2759"/>
<comment type="subcellular location">
    <subcellularLocation>
        <location evidence="1">Nucleus</location>
    </subcellularLocation>
</comment>
<evidence type="ECO:0000259" key="5">
    <source>
        <dbReference type="Pfam" id="PF04821"/>
    </source>
</evidence>
<dbReference type="PANTHER" id="PTHR22940:SF5">
    <property type="entry name" value="PROTEIN TIMELESS"/>
    <property type="match status" value="1"/>
</dbReference>
<evidence type="ECO:0000256" key="4">
    <source>
        <dbReference type="SAM" id="MobiDB-lite"/>
    </source>
</evidence>
<evidence type="ECO:0000256" key="2">
    <source>
        <dbReference type="ARBA" id="ARBA00008174"/>
    </source>
</evidence>
<accession>A0A164ZM14</accession>
<dbReference type="Pfam" id="PF04821">
    <property type="entry name" value="TIMELESS"/>
    <property type="match status" value="2"/>
</dbReference>
<dbReference type="GO" id="GO:0031298">
    <property type="term" value="C:replication fork protection complex"/>
    <property type="evidence" value="ECO:0007669"/>
    <property type="project" value="TreeGrafter"/>
</dbReference>
<dbReference type="InterPro" id="IPR006906">
    <property type="entry name" value="Timeless_N"/>
</dbReference>
<evidence type="ECO:0000313" key="7">
    <source>
        <dbReference type="EMBL" id="KZS16505.1"/>
    </source>
</evidence>
<dbReference type="GO" id="GO:0003677">
    <property type="term" value="F:DNA binding"/>
    <property type="evidence" value="ECO:0007669"/>
    <property type="project" value="TreeGrafter"/>
</dbReference>
<comment type="similarity">
    <text evidence="2">Belongs to the timeless family.</text>
</comment>
<comment type="caution">
    <text evidence="7">The sequence shown here is derived from an EMBL/GenBank/DDBJ whole genome shotgun (WGS) entry which is preliminary data.</text>
</comment>
<feature type="domain" description="Timeless N-terminal" evidence="5">
    <location>
        <begin position="25"/>
        <end position="220"/>
    </location>
</feature>
<keyword evidence="8" id="KW-1185">Reference proteome</keyword>
<proteinExistence type="inferred from homology"/>
<feature type="domain" description="Timeless N-terminal" evidence="5">
    <location>
        <begin position="344"/>
        <end position="560"/>
    </location>
</feature>
<dbReference type="InterPro" id="IPR044998">
    <property type="entry name" value="Timeless"/>
</dbReference>
<dbReference type="GO" id="GO:0000076">
    <property type="term" value="P:DNA replication checkpoint signaling"/>
    <property type="evidence" value="ECO:0007669"/>
    <property type="project" value="TreeGrafter"/>
</dbReference>
<keyword evidence="3" id="KW-0539">Nucleus</keyword>
<dbReference type="PANTHER" id="PTHR22940">
    <property type="entry name" value="TIMEOUT/TIMELESS-2"/>
    <property type="match status" value="1"/>
</dbReference>
<reference evidence="7 8" key="1">
    <citation type="submission" date="2016-03" db="EMBL/GenBank/DDBJ databases">
        <title>EvidentialGene: Evidence-directed Construction of Genes on Genomes.</title>
        <authorList>
            <person name="Gilbert D.G."/>
            <person name="Choi J.-H."/>
            <person name="Mockaitis K."/>
            <person name="Colbourne J."/>
            <person name="Pfrender M."/>
        </authorList>
    </citation>
    <scope>NUCLEOTIDE SEQUENCE [LARGE SCALE GENOMIC DNA]</scope>
    <source>
        <strain evidence="7 8">Xinb3</strain>
        <tissue evidence="7">Complete organism</tissue>
    </source>
</reference>
<dbReference type="Proteomes" id="UP000076858">
    <property type="component" value="Unassembled WGS sequence"/>
</dbReference>
<name>A0A164ZM14_9CRUS</name>
<dbReference type="GO" id="GO:0009649">
    <property type="term" value="P:entrainment of circadian clock"/>
    <property type="evidence" value="ECO:0007669"/>
    <property type="project" value="TreeGrafter"/>
</dbReference>
<dbReference type="GO" id="GO:0048511">
    <property type="term" value="P:rhythmic process"/>
    <property type="evidence" value="ECO:0007669"/>
    <property type="project" value="UniProtKB-KW"/>
</dbReference>
<gene>
    <name evidence="7" type="ORF">APZ42_017743</name>
</gene>
<evidence type="ECO:0000259" key="6">
    <source>
        <dbReference type="Pfam" id="PF05029"/>
    </source>
</evidence>
<organism evidence="7 8">
    <name type="scientific">Daphnia magna</name>
    <dbReference type="NCBI Taxonomy" id="35525"/>
    <lineage>
        <taxon>Eukaryota</taxon>
        <taxon>Metazoa</taxon>
        <taxon>Ecdysozoa</taxon>
        <taxon>Arthropoda</taxon>
        <taxon>Crustacea</taxon>
        <taxon>Branchiopoda</taxon>
        <taxon>Diplostraca</taxon>
        <taxon>Cladocera</taxon>
        <taxon>Anomopoda</taxon>
        <taxon>Daphniidae</taxon>
        <taxon>Daphnia</taxon>
    </lineage>
</organism>
<dbReference type="GO" id="GO:0006281">
    <property type="term" value="P:DNA repair"/>
    <property type="evidence" value="ECO:0007669"/>
    <property type="project" value="TreeGrafter"/>
</dbReference>
<sequence>MDWLHLNGDAPSRMLIPLGTYYNKQYYISDQCLLCLEDVIRQLNCDDPNTHSRRRGLGYIDLLNKDLKPILISSYRDWPKVFRSTVKLSVAITTPIESLVCDRTPDQKTYSSYVTYELKQLLYKAKEAFLDLSATRAIIEHSKLLLANQPSSRDEIELLNLCLLLIRNILDAPERPVEPDSQMSPYSQSYNIELSQQNEIVCNIFAQGFGKLLLDMLACHKRLVSRKHPGEAKCNVRVKCKRVLEPLYHTLQETLTVMSSTSSSSTSYGTWWGIVRIRLCYHSFENGLAPFMWRRSVPDAHAIRDILQRPILHQRPMLTFISSASFFLTPNSVKVNDYLQIPVCLEDLIRQLNCDDPNTHSRRRGLGYIDIFNKDLKHIINCYRSWPKVFRSTVRLLVGITTPVECLVYDRTPKQGSNSNVTNELKQLLYNAKEAFRDGNATHAIIDHAKHLFSKQPLSSNKIEFLNVSLLLIRNILEAPERSVEPDPLIPSYSKGDNYEFEHRSQQNEIMHNLFAQGLDKLLLDMVASLVCPEKDQWVVTIVQVIAAIYKNRRVEDIQSQLTKIMKSNTVVSFDINGKNIPSSNSTNSGRVFICIVDVNILKILRLNKSNFFVNWPKEYPLIEPSIVAFKVKRIICLLLYLKKSKVTFAVELQSYIGSGERFQYDQQEMTVKQRWKTNIRNLGNTLKKHLSNERTISQLLAKFTIDFMQNGFCIILKQLPQQLEQKDNHLVDMSHFLWLLVNFLPFTSKLGLSNFLKEVLTTDLMCYLIWVVVQETENVHLNSINATINPKPNLRRLRLGVRAIFEYLQALEKYSVIRESDSNKNNLFQCVEEWVFQLHQMLLAMNELRQLFLLQLHHFNKETQSDQCLFDIICANHALLLTLERAVQQSEYKASFDLDHHLKQFCTSTIMARYGSALEDFKTNDYFVNESIFTMLRRVGCDLDRLDLLCQPIILRPLCKIWEEEFDICDDWHDLIECLIRKFTENLLDDCVMVSPQTEERRSPDKESFQLMESNQQSLDTLDVSNHDPLSKINEEIKALIRQLTIAGFNKQLGWIQASLLTTCAAHLGTYADQEFRYPVCCSCVTMKIPCPIVPWTEVEASGLRSERFRLLLRLMGLIPQLSQFFFYPKIPSEWSADSRKSLCRFFLTSSPNLTCKGHEATDPVTLHASYKEVQCGRLITFKRYATLAQESEDGRFALSSFKYLDGQISAERLSSMKKTLEMRQSFIKPSASITPPHRNILIETKSPHAGSTRASRQNNRIFHPKSIFFNRSLISVPTVTLSSSTTVTQTDTTSTVCAKLVNVTGPCLRRRGAWVEEPIVLSFHGDFDDTFDLMYSSVLGVETTPAPETTRFDEPQTDDYTSTTVASSLQTDDHEYQRQSGLRFDFIRGVSRWFSSIFTQFIVTTITKTSIVQQVPTNTVIFHQTITVTRKVTVVNTVFVQRCTPSPFPFSLCREKKFQSLFKV</sequence>
<feature type="region of interest" description="Disordered" evidence="4">
    <location>
        <begin position="1347"/>
        <end position="1366"/>
    </location>
</feature>
<feature type="domain" description="Timeless C-terminal" evidence="6">
    <location>
        <begin position="1041"/>
        <end position="1139"/>
    </location>
</feature>
<dbReference type="STRING" id="35525.A0A164ZM14"/>
<dbReference type="EMBL" id="LRGB01000704">
    <property type="protein sequence ID" value="KZS16505.1"/>
    <property type="molecule type" value="Genomic_DNA"/>
</dbReference>
<dbReference type="InterPro" id="IPR007725">
    <property type="entry name" value="TIMELESS_C"/>
</dbReference>
<evidence type="ECO:0000256" key="3">
    <source>
        <dbReference type="ARBA" id="ARBA00023242"/>
    </source>
</evidence>
<evidence type="ECO:0000256" key="1">
    <source>
        <dbReference type="ARBA" id="ARBA00004123"/>
    </source>
</evidence>
<evidence type="ECO:0000313" key="8">
    <source>
        <dbReference type="Proteomes" id="UP000076858"/>
    </source>
</evidence>
<dbReference type="Pfam" id="PF05029">
    <property type="entry name" value="TIMELESS_C"/>
    <property type="match status" value="1"/>
</dbReference>
<protein>
    <submittedName>
        <fullName evidence="7">TIMELESS/TIM-1-like protein</fullName>
    </submittedName>
</protein>